<dbReference type="Proteomes" id="UP000283530">
    <property type="component" value="Unassembled WGS sequence"/>
</dbReference>
<dbReference type="EMBL" id="QPKB01000006">
    <property type="protein sequence ID" value="RWR87112.1"/>
    <property type="molecule type" value="Genomic_DNA"/>
</dbReference>
<dbReference type="AlphaFoldDB" id="A0A3S3N831"/>
<proteinExistence type="predicted"/>
<accession>A0A3S3N831</accession>
<evidence type="ECO:0000313" key="2">
    <source>
        <dbReference type="Proteomes" id="UP000283530"/>
    </source>
</evidence>
<gene>
    <name evidence="1" type="ORF">CKAN_01604400</name>
</gene>
<evidence type="ECO:0000313" key="1">
    <source>
        <dbReference type="EMBL" id="RWR87112.1"/>
    </source>
</evidence>
<keyword evidence="2" id="KW-1185">Reference proteome</keyword>
<name>A0A3S3N831_9MAGN</name>
<protein>
    <submittedName>
        <fullName evidence="1">Uncharacterized protein</fullName>
    </submittedName>
</protein>
<organism evidence="1 2">
    <name type="scientific">Cinnamomum micranthum f. kanehirae</name>
    <dbReference type="NCBI Taxonomy" id="337451"/>
    <lineage>
        <taxon>Eukaryota</taxon>
        <taxon>Viridiplantae</taxon>
        <taxon>Streptophyta</taxon>
        <taxon>Embryophyta</taxon>
        <taxon>Tracheophyta</taxon>
        <taxon>Spermatophyta</taxon>
        <taxon>Magnoliopsida</taxon>
        <taxon>Magnoliidae</taxon>
        <taxon>Laurales</taxon>
        <taxon>Lauraceae</taxon>
        <taxon>Cinnamomum</taxon>
    </lineage>
</organism>
<reference evidence="1 2" key="1">
    <citation type="journal article" date="2019" name="Nat. Plants">
        <title>Stout camphor tree genome fills gaps in understanding of flowering plant genome evolution.</title>
        <authorList>
            <person name="Chaw S.M."/>
            <person name="Liu Y.C."/>
            <person name="Wu Y.W."/>
            <person name="Wang H.Y."/>
            <person name="Lin C.I."/>
            <person name="Wu C.S."/>
            <person name="Ke H.M."/>
            <person name="Chang L.Y."/>
            <person name="Hsu C.Y."/>
            <person name="Yang H.T."/>
            <person name="Sudianto E."/>
            <person name="Hsu M.H."/>
            <person name="Wu K.P."/>
            <person name="Wang L.N."/>
            <person name="Leebens-Mack J.H."/>
            <person name="Tsai I.J."/>
        </authorList>
    </citation>
    <scope>NUCLEOTIDE SEQUENCE [LARGE SCALE GENOMIC DNA]</scope>
    <source>
        <strain evidence="2">cv. Chaw 1501</strain>
        <tissue evidence="1">Young leaves</tissue>
    </source>
</reference>
<sequence length="109" mass="12132">MLSTPVQNPLYIFLSLSIENLSSTERCSQTSLSLTGKRRRSTERPSAARKRFLMRLLANSFCCKRTVSDETFGKQVRDADRSASRSCLRGLRGALPCSELLNSQASNSI</sequence>
<comment type="caution">
    <text evidence="1">The sequence shown here is derived from an EMBL/GenBank/DDBJ whole genome shotgun (WGS) entry which is preliminary data.</text>
</comment>